<keyword evidence="2" id="KW-1185">Reference proteome</keyword>
<sequence>MKKQIITIVVGLSLITALQAQEIPVEKLIIQLENNTQKYSKLILQNEIEGIQVEHIALTGNKSIVDDANEGYKSIYLFFKGKGTVKTMNIKYEIVPETILLPNVAKSISIKTAKNDTLHYLKIVTKLSAQDLVELNEFPIENTQKVYYAKFEDCRPYTEPIKSPNTISRTIMPNKIIPRIAMGTVQTKGPDKVGAHKHPMLEQLFLGLSKNNIIVYADDAQRPLLEYSLLHIPLGSMHSVSVEKDDVLYYVWMDFFMDSKGEEWLKTHNVSEDKK</sequence>
<name>A0A2S1LAF7_9FLAO</name>
<protein>
    <recommendedName>
        <fullName evidence="3">Cupin 2 conserved barrel domain-containing protein</fullName>
    </recommendedName>
</protein>
<proteinExistence type="predicted"/>
<dbReference type="RefSeq" id="WP_108739627.1">
    <property type="nucleotide sequence ID" value="NZ_CP020918.1"/>
</dbReference>
<organism evidence="1 2">
    <name type="scientific">Flavobacterium faecale</name>
    <dbReference type="NCBI Taxonomy" id="1355330"/>
    <lineage>
        <taxon>Bacteria</taxon>
        <taxon>Pseudomonadati</taxon>
        <taxon>Bacteroidota</taxon>
        <taxon>Flavobacteriia</taxon>
        <taxon>Flavobacteriales</taxon>
        <taxon>Flavobacteriaceae</taxon>
        <taxon>Flavobacterium</taxon>
    </lineage>
</organism>
<dbReference type="OrthoDB" id="1422342at2"/>
<evidence type="ECO:0000313" key="1">
    <source>
        <dbReference type="EMBL" id="AWG20668.1"/>
    </source>
</evidence>
<accession>A0A2S1LAF7</accession>
<evidence type="ECO:0008006" key="3">
    <source>
        <dbReference type="Google" id="ProtNLM"/>
    </source>
</evidence>
<evidence type="ECO:0000313" key="2">
    <source>
        <dbReference type="Proteomes" id="UP000244527"/>
    </source>
</evidence>
<dbReference type="EMBL" id="CP020918">
    <property type="protein sequence ID" value="AWG20668.1"/>
    <property type="molecule type" value="Genomic_DNA"/>
</dbReference>
<dbReference type="KEGG" id="ffa:FFWV33_03495"/>
<reference evidence="1 2" key="1">
    <citation type="submission" date="2017-04" db="EMBL/GenBank/DDBJ databases">
        <title>Compelte genome sequence of WV33.</title>
        <authorList>
            <person name="Lee P.C."/>
        </authorList>
    </citation>
    <scope>NUCLEOTIDE SEQUENCE [LARGE SCALE GENOMIC DNA]</scope>
    <source>
        <strain evidence="1 2">WV33</strain>
    </source>
</reference>
<dbReference type="Proteomes" id="UP000244527">
    <property type="component" value="Chromosome"/>
</dbReference>
<dbReference type="CDD" id="cd02208">
    <property type="entry name" value="cupin_RmlC-like"/>
    <property type="match status" value="1"/>
</dbReference>
<dbReference type="AlphaFoldDB" id="A0A2S1LAF7"/>
<gene>
    <name evidence="1" type="ORF">FFWV33_03495</name>
</gene>